<keyword evidence="3" id="KW-0677">Repeat</keyword>
<evidence type="ECO:0000313" key="9">
    <source>
        <dbReference type="EMBL" id="KAL2078232.1"/>
    </source>
</evidence>
<dbReference type="GO" id="GO:0016020">
    <property type="term" value="C:membrane"/>
    <property type="evidence" value="ECO:0007669"/>
    <property type="project" value="UniProtKB-SubCell"/>
</dbReference>
<organism evidence="9 10">
    <name type="scientific">Coilia grayii</name>
    <name type="common">Gray's grenadier anchovy</name>
    <dbReference type="NCBI Taxonomy" id="363190"/>
    <lineage>
        <taxon>Eukaryota</taxon>
        <taxon>Metazoa</taxon>
        <taxon>Chordata</taxon>
        <taxon>Craniata</taxon>
        <taxon>Vertebrata</taxon>
        <taxon>Euteleostomi</taxon>
        <taxon>Actinopterygii</taxon>
        <taxon>Neopterygii</taxon>
        <taxon>Teleostei</taxon>
        <taxon>Clupei</taxon>
        <taxon>Clupeiformes</taxon>
        <taxon>Clupeoidei</taxon>
        <taxon>Engraulidae</taxon>
        <taxon>Coilinae</taxon>
        <taxon>Coilia</taxon>
    </lineage>
</organism>
<dbReference type="Proteomes" id="UP001591681">
    <property type="component" value="Unassembled WGS sequence"/>
</dbReference>
<evidence type="ECO:0000256" key="6">
    <source>
        <dbReference type="SAM" id="MobiDB-lite"/>
    </source>
</evidence>
<dbReference type="Pfam" id="PF16165">
    <property type="entry name" value="Ferlin_C"/>
    <property type="match status" value="1"/>
</dbReference>
<keyword evidence="2 7" id="KW-0812">Transmembrane</keyword>
<comment type="subcellular location">
    <subcellularLocation>
        <location evidence="1">Membrane</location>
    </subcellularLocation>
</comment>
<proteinExistence type="predicted"/>
<evidence type="ECO:0000256" key="4">
    <source>
        <dbReference type="ARBA" id="ARBA00022989"/>
    </source>
</evidence>
<keyword evidence="10" id="KW-1185">Reference proteome</keyword>
<dbReference type="InterPro" id="IPR037721">
    <property type="entry name" value="Ferlin"/>
</dbReference>
<accession>A0ABD1ITB4</accession>
<dbReference type="InterPro" id="IPR032362">
    <property type="entry name" value="Ferlin_C"/>
</dbReference>
<dbReference type="PANTHER" id="PTHR12546:SF55">
    <property type="entry name" value="MYOFERLIN"/>
    <property type="match status" value="1"/>
</dbReference>
<gene>
    <name evidence="9" type="ORF">ACEWY4_025917</name>
</gene>
<evidence type="ECO:0000259" key="8">
    <source>
        <dbReference type="Pfam" id="PF16165"/>
    </source>
</evidence>
<keyword evidence="4 7" id="KW-1133">Transmembrane helix</keyword>
<name>A0ABD1ITB4_9TELE</name>
<evidence type="ECO:0000256" key="3">
    <source>
        <dbReference type="ARBA" id="ARBA00022737"/>
    </source>
</evidence>
<evidence type="ECO:0000256" key="1">
    <source>
        <dbReference type="ARBA" id="ARBA00004370"/>
    </source>
</evidence>
<feature type="compositionally biased region" description="Basic and acidic residues" evidence="6">
    <location>
        <begin position="46"/>
        <end position="67"/>
    </location>
</feature>
<keyword evidence="5 7" id="KW-0472">Membrane</keyword>
<comment type="caution">
    <text evidence="9">The sequence shown here is derived from an EMBL/GenBank/DDBJ whole genome shotgun (WGS) entry which is preliminary data.</text>
</comment>
<evidence type="ECO:0000256" key="5">
    <source>
        <dbReference type="ARBA" id="ARBA00023136"/>
    </source>
</evidence>
<evidence type="ECO:0000256" key="7">
    <source>
        <dbReference type="SAM" id="Phobius"/>
    </source>
</evidence>
<feature type="region of interest" description="Disordered" evidence="6">
    <location>
        <begin position="42"/>
        <end position="67"/>
    </location>
</feature>
<dbReference type="EMBL" id="JBHFQA010000023">
    <property type="protein sequence ID" value="KAL2078232.1"/>
    <property type="molecule type" value="Genomic_DNA"/>
</dbReference>
<reference evidence="9 10" key="1">
    <citation type="submission" date="2024-09" db="EMBL/GenBank/DDBJ databases">
        <title>A chromosome-level genome assembly of Gray's grenadier anchovy, Coilia grayii.</title>
        <authorList>
            <person name="Fu Z."/>
        </authorList>
    </citation>
    <scope>NUCLEOTIDE SEQUENCE [LARGE SCALE GENOMIC DNA]</scope>
    <source>
        <strain evidence="9">G4</strain>
        <tissue evidence="9">Muscle</tissue>
    </source>
</reference>
<feature type="transmembrane region" description="Helical" evidence="7">
    <location>
        <begin position="93"/>
        <end position="115"/>
    </location>
</feature>
<dbReference type="PANTHER" id="PTHR12546">
    <property type="entry name" value="FER-1-LIKE"/>
    <property type="match status" value="1"/>
</dbReference>
<evidence type="ECO:0000313" key="10">
    <source>
        <dbReference type="Proteomes" id="UP001591681"/>
    </source>
</evidence>
<evidence type="ECO:0000256" key="2">
    <source>
        <dbReference type="ARBA" id="ARBA00022692"/>
    </source>
</evidence>
<sequence length="145" mass="16462">MRLSHSSTRRRLGGGGWPCVVENGSQKELGGKVELSLEIVAEQEADERPAGKGRDEPNMHPKLDAPNRPDTSFFWFTNPCKTMKFIVWRRFKWLFIGLIILILVLLFIGILLYSLPTNSQTMGLYHHLKIQSLISGVCLSLRPKD</sequence>
<protein>
    <recommendedName>
        <fullName evidence="8">Ferlin C-terminal domain-containing protein</fullName>
    </recommendedName>
</protein>
<feature type="domain" description="Ferlin C-terminal" evidence="8">
    <location>
        <begin position="29"/>
        <end position="118"/>
    </location>
</feature>
<dbReference type="AlphaFoldDB" id="A0ABD1ITB4"/>